<keyword evidence="1" id="KW-0472">Membrane</keyword>
<keyword evidence="4" id="KW-0378">Hydrolase</keyword>
<dbReference type="OrthoDB" id="86156at2157"/>
<feature type="transmembrane region" description="Helical" evidence="1">
    <location>
        <begin position="101"/>
        <end position="125"/>
    </location>
</feature>
<evidence type="ECO:0000313" key="6">
    <source>
        <dbReference type="Proteomes" id="UP000009139"/>
    </source>
</evidence>
<dbReference type="InterPro" id="IPR003675">
    <property type="entry name" value="Rce1/LyrA-like_dom"/>
</dbReference>
<dbReference type="HOGENOM" id="CLU_1399792_0_0_2"/>
<reference evidence="3 5" key="4">
    <citation type="journal article" date="2003" name="Mol. Microbiol.">
        <title>An integrated analysis of the genome of the hyperthermophilic archaeon Pyrococcus abyssi.</title>
        <authorList>
            <person name="Cohen G."/>
            <person name="Barbe V."/>
            <person name="Flament D."/>
            <person name="Galperin M."/>
            <person name="Heilig R."/>
            <person name="Ripp R."/>
            <person name="Lecompte O."/>
            <person name="Prieur D."/>
            <person name="Poch O."/>
            <person name="Quellerou J."/>
            <person name="Thierry J.C."/>
            <person name="Van der Oost J."/>
            <person name="Weissenbach J."/>
            <person name="Zivanovic Y."/>
            <person name="Forterre P."/>
        </authorList>
    </citation>
    <scope>NUCLEOTIDE SEQUENCE [LARGE SCALE GENOMIC DNA]</scope>
    <source>
        <strain evidence="5">GE5 / Orsay</strain>
        <strain evidence="3">Orsay</strain>
    </source>
</reference>
<feature type="domain" description="CAAX prenyl protease 2/Lysostaphin resistance protein A-like" evidence="2">
    <location>
        <begin position="105"/>
        <end position="183"/>
    </location>
</feature>
<keyword evidence="4" id="KW-0482">Metalloprotease</keyword>
<dbReference type="KEGG" id="pab:PAB0241"/>
<dbReference type="NCBIfam" id="NF040590">
    <property type="entry name" value="Pyro_CPBP_1"/>
    <property type="match status" value="1"/>
</dbReference>
<dbReference type="eggNOG" id="arCOG05750">
    <property type="taxonomic scope" value="Archaea"/>
</dbReference>
<evidence type="ECO:0000256" key="1">
    <source>
        <dbReference type="SAM" id="Phobius"/>
    </source>
</evidence>
<reference evidence="3" key="2">
    <citation type="journal article" date="2000" name="J. Mol. Biol.">
        <title>Archaeal homologs of eukaryotic methylation guide small nucleolar RNAs: lessons from the Pyrococcus genomes.</title>
        <authorList>
            <person name="Gaspin C."/>
            <person name="Cavaille J."/>
            <person name="Erauso G."/>
        </authorList>
    </citation>
    <scope>NUCLEOTIDE SEQUENCE</scope>
    <source>
        <strain evidence="3">Orsay</strain>
    </source>
</reference>
<dbReference type="EMBL" id="AJ248284">
    <property type="protein sequence ID" value="CAB49284.1"/>
    <property type="molecule type" value="Genomic_DNA"/>
</dbReference>
<dbReference type="GO" id="GO:0004175">
    <property type="term" value="F:endopeptidase activity"/>
    <property type="evidence" value="ECO:0007669"/>
    <property type="project" value="UniProtKB-ARBA"/>
</dbReference>
<dbReference type="InterPro" id="IPR016765">
    <property type="entry name" value="M_metal-dep_Prtase_arc_prd"/>
</dbReference>
<dbReference type="GO" id="GO:0080120">
    <property type="term" value="P:CAAX-box protein maturation"/>
    <property type="evidence" value="ECO:0007669"/>
    <property type="project" value="UniProtKB-ARBA"/>
</dbReference>
<dbReference type="Pfam" id="PF02517">
    <property type="entry name" value="Rce1-like"/>
    <property type="match status" value="1"/>
</dbReference>
<reference evidence="3" key="3">
    <citation type="journal article" date="2001" name="Genome Res.">
        <title>Genome evolution at the genus level: comparison of three complete genomes of hyperthermophilic archaea.</title>
        <authorList>
            <person name="Lecompte O."/>
            <person name="Ripp R."/>
            <person name="Puzos-Barbe V."/>
            <person name="Duprat S."/>
            <person name="Heilig R."/>
            <person name="Dietrich J."/>
            <person name="Thierry J.C."/>
            <person name="Poch O."/>
        </authorList>
    </citation>
    <scope>NUCLEOTIDE SEQUENCE</scope>
    <source>
        <strain evidence="3">Orsay</strain>
    </source>
</reference>
<dbReference type="GO" id="GO:0006508">
    <property type="term" value="P:proteolysis"/>
    <property type="evidence" value="ECO:0007669"/>
    <property type="project" value="UniProtKB-KW"/>
</dbReference>
<dbReference type="STRING" id="272844.PAB0241"/>
<sequence>MKHEVIALVSLALSFVPPLLSRNFRDWVILLVLAYLLAPSILAKILRVPLSDLGLKKPRGFKLTLILLGFAFVLSFIGLAFPEMKSYYPRFQYSSVVEFIGYELVFGIIMLAHEALFRGFILFPLARRNKILAILAQDIPYTLLHIGKPSIEVPYAFLAGIVFAIIDLKEESIAPSFIVHWLGSAFFDVLCAFT</sequence>
<protein>
    <submittedName>
        <fullName evidence="4">CaaX family metalloprotease</fullName>
    </submittedName>
    <submittedName>
        <fullName evidence="3">Probable protease, caaX family</fullName>
    </submittedName>
</protein>
<keyword evidence="1" id="KW-1133">Transmembrane helix</keyword>
<feature type="transmembrane region" description="Helical" evidence="1">
    <location>
        <begin position="60"/>
        <end position="81"/>
    </location>
</feature>
<dbReference type="GO" id="GO:0008237">
    <property type="term" value="F:metallopeptidase activity"/>
    <property type="evidence" value="ECO:0007669"/>
    <property type="project" value="UniProtKB-KW"/>
</dbReference>
<keyword evidence="1" id="KW-0812">Transmembrane</keyword>
<dbReference type="Proteomes" id="UP000000810">
    <property type="component" value="Chromosome"/>
</dbReference>
<name>Q9V1R5_PYRAB</name>
<dbReference type="EMBL" id="HE613800">
    <property type="protein sequence ID" value="CCE69739.1"/>
    <property type="molecule type" value="Genomic_DNA"/>
</dbReference>
<keyword evidence="3" id="KW-0645">Protease</keyword>
<reference evidence="3" key="1">
    <citation type="submission" date="1999-07" db="EMBL/GenBank/DDBJ databases">
        <authorList>
            <person name="Genoscope"/>
        </authorList>
    </citation>
    <scope>NUCLEOTIDE SEQUENCE</scope>
    <source>
        <strain evidence="3">Orsay</strain>
    </source>
</reference>
<evidence type="ECO:0000313" key="3">
    <source>
        <dbReference type="EMBL" id="CAB49284.1"/>
    </source>
</evidence>
<dbReference type="Proteomes" id="UP000009139">
    <property type="component" value="Chromosome"/>
</dbReference>
<evidence type="ECO:0000259" key="2">
    <source>
        <dbReference type="Pfam" id="PF02517"/>
    </source>
</evidence>
<keyword evidence="5" id="KW-1185">Reference proteome</keyword>
<gene>
    <name evidence="3" type="ordered locus">PAB0241</name>
</gene>
<proteinExistence type="predicted"/>
<dbReference type="PIRSF" id="PIRSF019711">
    <property type="entry name" value="Memb_prtease_arc_prd"/>
    <property type="match status" value="1"/>
</dbReference>
<evidence type="ECO:0000313" key="5">
    <source>
        <dbReference type="Proteomes" id="UP000000810"/>
    </source>
</evidence>
<reference evidence="4 6" key="5">
    <citation type="journal article" date="2012" name="Curr. Microbiol.">
        <title>Re-annotation of two hyperthermophilic archaea Pyrococcus abyssi GE5 and Pyrococcus furiosus DSM 3638.</title>
        <authorList>
            <person name="Gao J."/>
            <person name="Wang J."/>
        </authorList>
    </citation>
    <scope>GENOME REANNOTATION</scope>
    <source>
        <strain evidence="4">GE5</strain>
        <strain evidence="6">GE5 / Orsay</strain>
    </source>
</reference>
<feature type="transmembrane region" description="Helical" evidence="1">
    <location>
        <begin position="31"/>
        <end position="48"/>
    </location>
</feature>
<organism evidence="3 5">
    <name type="scientific">Pyrococcus abyssi (strain GE5 / Orsay)</name>
    <dbReference type="NCBI Taxonomy" id="272844"/>
    <lineage>
        <taxon>Archaea</taxon>
        <taxon>Methanobacteriati</taxon>
        <taxon>Methanobacteriota</taxon>
        <taxon>Thermococci</taxon>
        <taxon>Thermococcales</taxon>
        <taxon>Thermococcaceae</taxon>
        <taxon>Pyrococcus</taxon>
    </lineage>
</organism>
<dbReference type="PATRIC" id="fig|272844.11.peg.383"/>
<dbReference type="RefSeq" id="WP_010867484.1">
    <property type="nucleotide sequence ID" value="NC_000868.1"/>
</dbReference>
<evidence type="ECO:0000313" key="4">
    <source>
        <dbReference type="EMBL" id="CCE69739.1"/>
    </source>
</evidence>
<dbReference type="PIR" id="E75150">
    <property type="entry name" value="E75150"/>
</dbReference>
<dbReference type="AlphaFoldDB" id="Q9V1R5"/>
<accession>Q9V1R5</accession>